<proteinExistence type="predicted"/>
<protein>
    <submittedName>
        <fullName evidence="1">Uncharacterized protein</fullName>
    </submittedName>
</protein>
<sequence length="62" mass="7087">MKSAYPMKKIGQIYEDMDGIQLEVTYAWKDGSSMMRHLNGSRSGREDCINGQSIFKLVKDVE</sequence>
<dbReference type="AlphaFoldDB" id="A0A9N8CNW0"/>
<comment type="caution">
    <text evidence="1">The sequence shown here is derived from an EMBL/GenBank/DDBJ whole genome shotgun (WGS) entry which is preliminary data.</text>
</comment>
<evidence type="ECO:0000313" key="4">
    <source>
        <dbReference type="Proteomes" id="UP000837205"/>
    </source>
</evidence>
<reference evidence="1" key="1">
    <citation type="submission" date="2020-05" db="EMBL/GenBank/DDBJ databases">
        <authorList>
            <person name="Delgado-Blas J."/>
        </authorList>
    </citation>
    <scope>NUCLEOTIDE SEQUENCE</scope>
    <source>
        <strain evidence="1">BB1459</strain>
        <strain evidence="2">BB1480</strain>
    </source>
</reference>
<dbReference type="Proteomes" id="UP000834503">
    <property type="component" value="Unassembled WGS sequence"/>
</dbReference>
<dbReference type="RefSeq" id="WP_239176470.1">
    <property type="nucleotide sequence ID" value="NZ_CAHPQT010000014.1"/>
</dbReference>
<dbReference type="EMBL" id="CAIIUA010000001">
    <property type="protein sequence ID" value="CAC9197963.1"/>
    <property type="molecule type" value="Genomic_DNA"/>
</dbReference>
<evidence type="ECO:0000313" key="1">
    <source>
        <dbReference type="EMBL" id="CAB5546412.1"/>
    </source>
</evidence>
<organism evidence="1 3">
    <name type="scientific">Citrobacter werkmanii</name>
    <dbReference type="NCBI Taxonomy" id="67827"/>
    <lineage>
        <taxon>Bacteria</taxon>
        <taxon>Pseudomonadati</taxon>
        <taxon>Pseudomonadota</taxon>
        <taxon>Gammaproteobacteria</taxon>
        <taxon>Enterobacterales</taxon>
        <taxon>Enterobacteriaceae</taxon>
        <taxon>Citrobacter</taxon>
        <taxon>Citrobacter freundii complex</taxon>
    </lineage>
</organism>
<evidence type="ECO:0000313" key="2">
    <source>
        <dbReference type="EMBL" id="CAC9197963.1"/>
    </source>
</evidence>
<gene>
    <name evidence="1" type="ORF">GHA_02188</name>
    <name evidence="2" type="ORF">TML_02194</name>
</gene>
<evidence type="ECO:0000313" key="3">
    <source>
        <dbReference type="Proteomes" id="UP000834503"/>
    </source>
</evidence>
<dbReference type="Proteomes" id="UP000837205">
    <property type="component" value="Unassembled WGS sequence"/>
</dbReference>
<name>A0A9N8CNW0_9ENTR</name>
<dbReference type="EMBL" id="CAHPQX010000008">
    <property type="protein sequence ID" value="CAB5546412.1"/>
    <property type="molecule type" value="Genomic_DNA"/>
</dbReference>
<accession>A0A9N8CNW0</accession>
<keyword evidence="4" id="KW-1185">Reference proteome</keyword>